<dbReference type="Pfam" id="PF12138">
    <property type="entry name" value="Spherulin4"/>
    <property type="match status" value="1"/>
</dbReference>
<proteinExistence type="predicted"/>
<keyword evidence="6" id="KW-1185">Reference proteome</keyword>
<dbReference type="SMART" id="SM00060">
    <property type="entry name" value="FN3"/>
    <property type="match status" value="1"/>
</dbReference>
<dbReference type="InterPro" id="IPR036116">
    <property type="entry name" value="FN3_sf"/>
</dbReference>
<keyword evidence="1" id="KW-0378">Hydrolase</keyword>
<evidence type="ECO:0000256" key="1">
    <source>
        <dbReference type="ARBA" id="ARBA00023295"/>
    </source>
</evidence>
<gene>
    <name evidence="5" type="ORF">ActroDRAFT_0072</name>
</gene>
<dbReference type="Pfam" id="PF00041">
    <property type="entry name" value="fn3"/>
    <property type="match status" value="1"/>
</dbReference>
<dbReference type="AlphaFoldDB" id="W9E4Z2"/>
<reference evidence="5 6" key="1">
    <citation type="submission" date="2013-08" db="EMBL/GenBank/DDBJ databases">
        <authorList>
            <consortium name="DOE Joint Genome Institute"/>
            <person name="Eisen J."/>
            <person name="Huntemann M."/>
            <person name="Han J."/>
            <person name="Chen A."/>
            <person name="Kyrpides N."/>
            <person name="Mavromatis K."/>
            <person name="Markowitz V."/>
            <person name="Palaniappan K."/>
            <person name="Ivanova N."/>
            <person name="Schaumberg A."/>
            <person name="Pati A."/>
            <person name="Liolios K."/>
            <person name="Nordberg H.P."/>
            <person name="Cantor M.N."/>
            <person name="Hua S.X."/>
            <person name="Woyke T."/>
        </authorList>
    </citation>
    <scope>NUCLEOTIDE SEQUENCE [LARGE SCALE GENOMIC DNA]</scope>
    <source>
        <strain evidence="5 6">DSM 44927</strain>
    </source>
</reference>
<protein>
    <submittedName>
        <fullName evidence="5">Uncharacterized protein containing chitin-binding domain type 3</fullName>
    </submittedName>
</protein>
<comment type="caution">
    <text evidence="5">The sequence shown here is derived from an EMBL/GenBank/DDBJ whole genome shotgun (WGS) entry which is preliminary data.</text>
</comment>
<evidence type="ECO:0000256" key="3">
    <source>
        <dbReference type="SAM" id="SignalP"/>
    </source>
</evidence>
<sequence length="536" mass="55122">MLIHRARAARLGLHRRAAAALAAVTAVLVAAAFLAPATAQAQSTTVQHVGVPAYFNPNASPGSTYWTQLDQSAPNGGVAIANPNSGPGTAFDQGYANAIQAATSAGIKVIGYVDTGYFGTTGRTTRGGSTTSAAWTTQVEGDIANWYSWYGSYGLGGIFFDDAQNVCGTNNAYVNLYIAVNTYTKQNHAGALTADNPGAVADQCYAQAADILVMFEGTYASYSTWTAPAWELNANNPSAFWNLVYDTPTQADMESAIARSKQNDVGYVYVTSDNLPNPWDTLPASAYWNDEISQAGAGSSGGGGGTSPTAPTNLQAANVTSTSLTLSWTASTDSAGVSSYAVYAGGSAVATTNGSTTSVALNNLSPSTAYSFTVKATGAEGVVSAASAPLTVTTQAASGGGGTSCTTSAGSGALTSLTACKYSTYEYFQATFNTTTSLHHVFINTDANTATGYQLPSPSTSKLGADYMLENNTLYRSACGCWGWSAVSGVNPQMTVSGNTYTWTVPLSALSSPAATEQAEFNANTSYSSPLTFGQS</sequence>
<keyword evidence="2" id="KW-0624">Polysaccharide degradation</keyword>
<keyword evidence="3" id="KW-0732">Signal</keyword>
<dbReference type="PATRIC" id="fig|479430.3.peg.76"/>
<dbReference type="Gene3D" id="2.60.40.10">
    <property type="entry name" value="Immunoglobulins"/>
    <property type="match status" value="1"/>
</dbReference>
<feature type="signal peptide" evidence="3">
    <location>
        <begin position="1"/>
        <end position="41"/>
    </location>
</feature>
<dbReference type="PROSITE" id="PS51318">
    <property type="entry name" value="TAT"/>
    <property type="match status" value="1"/>
</dbReference>
<dbReference type="GO" id="GO:0000272">
    <property type="term" value="P:polysaccharide catabolic process"/>
    <property type="evidence" value="ECO:0007669"/>
    <property type="project" value="UniProtKB-KW"/>
</dbReference>
<dbReference type="PANTHER" id="PTHR35040:SF9">
    <property type="entry name" value="4-LIKE CELL SURFACE PROTEIN, PUTATIVE (AFU_ORTHOLOGUE AFUA_4G14080)-RELATED"/>
    <property type="match status" value="1"/>
</dbReference>
<dbReference type="InterPro" id="IPR006311">
    <property type="entry name" value="TAT_signal"/>
</dbReference>
<dbReference type="Proteomes" id="UP000019485">
    <property type="component" value="Unassembled WGS sequence"/>
</dbReference>
<keyword evidence="2" id="KW-0119">Carbohydrate metabolism</keyword>
<evidence type="ECO:0000313" key="6">
    <source>
        <dbReference type="Proteomes" id="UP000019485"/>
    </source>
</evidence>
<evidence type="ECO:0000256" key="2">
    <source>
        <dbReference type="ARBA" id="ARBA00023326"/>
    </source>
</evidence>
<accession>W9E4Z2</accession>
<dbReference type="InterPro" id="IPR013783">
    <property type="entry name" value="Ig-like_fold"/>
</dbReference>
<feature type="domain" description="Fibronectin type-III" evidence="4">
    <location>
        <begin position="310"/>
        <end position="397"/>
    </location>
</feature>
<dbReference type="InterPro" id="IPR003961">
    <property type="entry name" value="FN3_dom"/>
</dbReference>
<dbReference type="EMBL" id="AZAN01000001">
    <property type="protein sequence ID" value="ETA71051.1"/>
    <property type="molecule type" value="Genomic_DNA"/>
</dbReference>
<dbReference type="PROSITE" id="PS50853">
    <property type="entry name" value="FN3"/>
    <property type="match status" value="1"/>
</dbReference>
<evidence type="ECO:0000259" key="4">
    <source>
        <dbReference type="PROSITE" id="PS50853"/>
    </source>
</evidence>
<feature type="chain" id="PRO_5004919552" evidence="3">
    <location>
        <begin position="42"/>
        <end position="536"/>
    </location>
</feature>
<organism evidence="5 6">
    <name type="scientific">Actinospica robiniae DSM 44927</name>
    <dbReference type="NCBI Taxonomy" id="479430"/>
    <lineage>
        <taxon>Bacteria</taxon>
        <taxon>Bacillati</taxon>
        <taxon>Actinomycetota</taxon>
        <taxon>Actinomycetes</taxon>
        <taxon>Catenulisporales</taxon>
        <taxon>Actinospicaceae</taxon>
        <taxon>Actinospica</taxon>
    </lineage>
</organism>
<keyword evidence="1" id="KW-0326">Glycosidase</keyword>
<dbReference type="InterPro" id="IPR021986">
    <property type="entry name" value="Spherulin4"/>
</dbReference>
<evidence type="ECO:0000313" key="5">
    <source>
        <dbReference type="EMBL" id="ETA71051.1"/>
    </source>
</evidence>
<dbReference type="CDD" id="cd00063">
    <property type="entry name" value="FN3"/>
    <property type="match status" value="1"/>
</dbReference>
<dbReference type="RefSeq" id="WP_034260363.1">
    <property type="nucleotide sequence ID" value="NZ_KI632511.1"/>
</dbReference>
<name>W9E4Z2_9ACTN</name>
<dbReference type="GO" id="GO:0016798">
    <property type="term" value="F:hydrolase activity, acting on glycosyl bonds"/>
    <property type="evidence" value="ECO:0007669"/>
    <property type="project" value="UniProtKB-KW"/>
</dbReference>
<dbReference type="SUPFAM" id="SSF49265">
    <property type="entry name" value="Fibronectin type III"/>
    <property type="match status" value="1"/>
</dbReference>
<dbReference type="PANTHER" id="PTHR35040">
    <property type="match status" value="1"/>
</dbReference>
<dbReference type="HOGENOM" id="CLU_041421_0_0_11"/>